<evidence type="ECO:0000313" key="2">
    <source>
        <dbReference type="EMBL" id="CAH4031606.1"/>
    </source>
</evidence>
<feature type="region of interest" description="Disordered" evidence="1">
    <location>
        <begin position="1"/>
        <end position="21"/>
    </location>
</feature>
<proteinExistence type="predicted"/>
<dbReference type="EMBL" id="CALOZG010000018">
    <property type="protein sequence ID" value="CAH4031606.1"/>
    <property type="molecule type" value="Genomic_DNA"/>
</dbReference>
<name>A0A9P0THI1_PIEBR</name>
<comment type="caution">
    <text evidence="2">The sequence shown here is derived from an EMBL/GenBank/DDBJ whole genome shotgun (WGS) entry which is preliminary data.</text>
</comment>
<accession>A0A9P0THI1</accession>
<dbReference type="AlphaFoldDB" id="A0A9P0THI1"/>
<organism evidence="2 3">
    <name type="scientific">Pieris brassicae</name>
    <name type="common">White butterfly</name>
    <name type="synonym">Large white butterfly</name>
    <dbReference type="NCBI Taxonomy" id="7116"/>
    <lineage>
        <taxon>Eukaryota</taxon>
        <taxon>Metazoa</taxon>
        <taxon>Ecdysozoa</taxon>
        <taxon>Arthropoda</taxon>
        <taxon>Hexapoda</taxon>
        <taxon>Insecta</taxon>
        <taxon>Pterygota</taxon>
        <taxon>Neoptera</taxon>
        <taxon>Endopterygota</taxon>
        <taxon>Lepidoptera</taxon>
        <taxon>Glossata</taxon>
        <taxon>Ditrysia</taxon>
        <taxon>Papilionoidea</taxon>
        <taxon>Pieridae</taxon>
        <taxon>Pierinae</taxon>
        <taxon>Pieris</taxon>
    </lineage>
</organism>
<sequence>MREAGGGPPSRPGAGCWPRGGCELTRRRRPAAPTSIAFARAARLAARAPAARRAAIDPRPTPTWLFPFL</sequence>
<evidence type="ECO:0000313" key="3">
    <source>
        <dbReference type="Proteomes" id="UP001152562"/>
    </source>
</evidence>
<keyword evidence="3" id="KW-1185">Reference proteome</keyword>
<reference evidence="2" key="1">
    <citation type="submission" date="2022-05" db="EMBL/GenBank/DDBJ databases">
        <authorList>
            <person name="Okamura Y."/>
        </authorList>
    </citation>
    <scope>NUCLEOTIDE SEQUENCE</scope>
</reference>
<protein>
    <submittedName>
        <fullName evidence="2">Uncharacterized protein</fullName>
    </submittedName>
</protein>
<gene>
    <name evidence="2" type="ORF">PIBRA_LOCUS8088</name>
</gene>
<evidence type="ECO:0000256" key="1">
    <source>
        <dbReference type="SAM" id="MobiDB-lite"/>
    </source>
</evidence>
<dbReference type="Proteomes" id="UP001152562">
    <property type="component" value="Unassembled WGS sequence"/>
</dbReference>